<comment type="subcellular location">
    <subcellularLocation>
        <location evidence="1 8">Cell membrane</location>
        <topology evidence="1 8">Multi-pass membrane protein</topology>
    </subcellularLocation>
</comment>
<comment type="similarity">
    <text evidence="2 8">Belongs to the 4-toluene sulfonate uptake permease (TSUP) (TC 2.A.102) family.</text>
</comment>
<dbReference type="EMBL" id="JAENIM010000045">
    <property type="protein sequence ID" value="MBK1792421.1"/>
    <property type="molecule type" value="Genomic_DNA"/>
</dbReference>
<dbReference type="GO" id="GO:0005886">
    <property type="term" value="C:plasma membrane"/>
    <property type="evidence" value="ECO:0007669"/>
    <property type="project" value="UniProtKB-SubCell"/>
</dbReference>
<keyword evidence="6 8" id="KW-1133">Transmembrane helix</keyword>
<evidence type="ECO:0000313" key="10">
    <source>
        <dbReference type="Proteomes" id="UP000624703"/>
    </source>
</evidence>
<evidence type="ECO:0000256" key="8">
    <source>
        <dbReference type="RuleBase" id="RU363041"/>
    </source>
</evidence>
<dbReference type="Pfam" id="PF01925">
    <property type="entry name" value="TauE"/>
    <property type="match status" value="1"/>
</dbReference>
<feature type="transmembrane region" description="Helical" evidence="8">
    <location>
        <begin position="171"/>
        <end position="189"/>
    </location>
</feature>
<evidence type="ECO:0000256" key="4">
    <source>
        <dbReference type="ARBA" id="ARBA00022475"/>
    </source>
</evidence>
<accession>A0A8J7MGI7</accession>
<keyword evidence="10" id="KW-1185">Reference proteome</keyword>
<dbReference type="RefSeq" id="WP_200312433.1">
    <property type="nucleotide sequence ID" value="NZ_JAENIM010000045.1"/>
</dbReference>
<dbReference type="PANTHER" id="PTHR30269:SF37">
    <property type="entry name" value="MEMBRANE TRANSPORTER PROTEIN"/>
    <property type="match status" value="1"/>
</dbReference>
<dbReference type="AlphaFoldDB" id="A0A8J7MGI7"/>
<name>A0A8J7MGI7_9BACT</name>
<evidence type="ECO:0000256" key="2">
    <source>
        <dbReference type="ARBA" id="ARBA00009142"/>
    </source>
</evidence>
<keyword evidence="3" id="KW-0813">Transport</keyword>
<feature type="transmembrane region" description="Helical" evidence="8">
    <location>
        <begin position="34"/>
        <end position="56"/>
    </location>
</feature>
<gene>
    <name evidence="9" type="ORF">JIN82_14755</name>
</gene>
<feature type="transmembrane region" description="Helical" evidence="8">
    <location>
        <begin position="195"/>
        <end position="211"/>
    </location>
</feature>
<organism evidence="9 10">
    <name type="scientific">Persicirhabdus sediminis</name>
    <dbReference type="NCBI Taxonomy" id="454144"/>
    <lineage>
        <taxon>Bacteria</taxon>
        <taxon>Pseudomonadati</taxon>
        <taxon>Verrucomicrobiota</taxon>
        <taxon>Verrucomicrobiia</taxon>
        <taxon>Verrucomicrobiales</taxon>
        <taxon>Verrucomicrobiaceae</taxon>
        <taxon>Persicirhabdus</taxon>
    </lineage>
</organism>
<keyword evidence="4 8" id="KW-1003">Cell membrane</keyword>
<proteinExistence type="inferred from homology"/>
<evidence type="ECO:0000256" key="3">
    <source>
        <dbReference type="ARBA" id="ARBA00022448"/>
    </source>
</evidence>
<evidence type="ECO:0000256" key="6">
    <source>
        <dbReference type="ARBA" id="ARBA00022989"/>
    </source>
</evidence>
<dbReference type="PANTHER" id="PTHR30269">
    <property type="entry name" value="TRANSMEMBRANE PROTEIN YFCA"/>
    <property type="match status" value="1"/>
</dbReference>
<keyword evidence="5 8" id="KW-0812">Transmembrane</keyword>
<comment type="caution">
    <text evidence="9">The sequence shown here is derived from an EMBL/GenBank/DDBJ whole genome shotgun (WGS) entry which is preliminary data.</text>
</comment>
<reference evidence="9" key="1">
    <citation type="submission" date="2021-01" db="EMBL/GenBank/DDBJ databases">
        <title>Modified the classification status of verrucomicrobia.</title>
        <authorList>
            <person name="Feng X."/>
        </authorList>
    </citation>
    <scope>NUCLEOTIDE SEQUENCE</scope>
    <source>
        <strain evidence="9">_KCTC 22039</strain>
    </source>
</reference>
<sequence length="248" mass="26768">MDVAHILIAGIILCLSSAAQSAVGFGYALYATPLLVWLGLPLPSALVLVGTCSLFQSSTGAYKLRQYVPWKLVLKGCAIRGVTTLAGMALMFQLIELDRSSMQLWLGIILCSILAMQLLLRPKPQPKIAAGWTWASYSLSGLLSGISGMGGPPIVIWAMAHDWETKRIRGLLFATFAICIPFQLVLLAATLGSQVIHDVLIGLCFLPLVYLGQKIGHPIGNRISRPRLSQLAYLILFVIGVGSIWPSL</sequence>
<protein>
    <recommendedName>
        <fullName evidence="8">Probable membrane transporter protein</fullName>
    </recommendedName>
</protein>
<dbReference type="InterPro" id="IPR052017">
    <property type="entry name" value="TSUP"/>
</dbReference>
<evidence type="ECO:0000313" key="9">
    <source>
        <dbReference type="EMBL" id="MBK1792421.1"/>
    </source>
</evidence>
<feature type="transmembrane region" description="Helical" evidence="8">
    <location>
        <begin position="101"/>
        <end position="120"/>
    </location>
</feature>
<evidence type="ECO:0000256" key="7">
    <source>
        <dbReference type="ARBA" id="ARBA00023136"/>
    </source>
</evidence>
<evidence type="ECO:0000256" key="5">
    <source>
        <dbReference type="ARBA" id="ARBA00022692"/>
    </source>
</evidence>
<feature type="transmembrane region" description="Helical" evidence="8">
    <location>
        <begin position="231"/>
        <end position="247"/>
    </location>
</feature>
<keyword evidence="7 8" id="KW-0472">Membrane</keyword>
<dbReference type="InterPro" id="IPR002781">
    <property type="entry name" value="TM_pro_TauE-like"/>
</dbReference>
<dbReference type="Proteomes" id="UP000624703">
    <property type="component" value="Unassembled WGS sequence"/>
</dbReference>
<evidence type="ECO:0000256" key="1">
    <source>
        <dbReference type="ARBA" id="ARBA00004651"/>
    </source>
</evidence>